<evidence type="ECO:0000313" key="2">
    <source>
        <dbReference type="EMBL" id="KAK8882849.1"/>
    </source>
</evidence>
<reference evidence="2 3" key="1">
    <citation type="submission" date="2024-04" db="EMBL/GenBank/DDBJ databases">
        <title>Tritrichomonas musculus Genome.</title>
        <authorList>
            <person name="Alves-Ferreira E."/>
            <person name="Grigg M."/>
            <person name="Lorenzi H."/>
            <person name="Galac M."/>
        </authorList>
    </citation>
    <scope>NUCLEOTIDE SEQUENCE [LARGE SCALE GENOMIC DNA]</scope>
    <source>
        <strain evidence="2 3">EAF2021</strain>
    </source>
</reference>
<dbReference type="EMBL" id="JAPFFF010000009">
    <property type="protein sequence ID" value="KAK8882849.1"/>
    <property type="molecule type" value="Genomic_DNA"/>
</dbReference>
<proteinExistence type="predicted"/>
<organism evidence="2 3">
    <name type="scientific">Tritrichomonas musculus</name>
    <dbReference type="NCBI Taxonomy" id="1915356"/>
    <lineage>
        <taxon>Eukaryota</taxon>
        <taxon>Metamonada</taxon>
        <taxon>Parabasalia</taxon>
        <taxon>Tritrichomonadida</taxon>
        <taxon>Tritrichomonadidae</taxon>
        <taxon>Tritrichomonas</taxon>
    </lineage>
</organism>
<accession>A0ABR2JVR4</accession>
<protein>
    <submittedName>
        <fullName evidence="2">Uncharacterized protein</fullName>
    </submittedName>
</protein>
<sequence length="52" mass="5982">MKPMTLNTISYDRVHEGIEIISENDFGEEDDPLKQQPEQVDPILTPEEVQDP</sequence>
<evidence type="ECO:0000313" key="3">
    <source>
        <dbReference type="Proteomes" id="UP001470230"/>
    </source>
</evidence>
<comment type="caution">
    <text evidence="2">The sequence shown here is derived from an EMBL/GenBank/DDBJ whole genome shotgun (WGS) entry which is preliminary data.</text>
</comment>
<evidence type="ECO:0000256" key="1">
    <source>
        <dbReference type="SAM" id="MobiDB-lite"/>
    </source>
</evidence>
<feature type="region of interest" description="Disordered" evidence="1">
    <location>
        <begin position="23"/>
        <end position="52"/>
    </location>
</feature>
<dbReference type="Proteomes" id="UP001470230">
    <property type="component" value="Unassembled WGS sequence"/>
</dbReference>
<name>A0ABR2JVR4_9EUKA</name>
<keyword evidence="3" id="KW-1185">Reference proteome</keyword>
<gene>
    <name evidence="2" type="ORF">M9Y10_045492</name>
</gene>